<feature type="region of interest" description="Disordered" evidence="5">
    <location>
        <begin position="286"/>
        <end position="356"/>
    </location>
</feature>
<dbReference type="Pfam" id="PF02902">
    <property type="entry name" value="Peptidase_C48"/>
    <property type="match status" value="1"/>
</dbReference>
<dbReference type="OrthoDB" id="1434197at2759"/>
<feature type="region of interest" description="Disordered" evidence="5">
    <location>
        <begin position="178"/>
        <end position="201"/>
    </location>
</feature>
<name>A0A1R3FYR1_COCAP</name>
<dbReference type="SUPFAM" id="SSF54001">
    <property type="entry name" value="Cysteine proteinases"/>
    <property type="match status" value="1"/>
</dbReference>
<accession>A0A1R3FYR1</accession>
<dbReference type="EMBL" id="AWWV01016007">
    <property type="protein sequence ID" value="OMO50951.1"/>
    <property type="molecule type" value="Genomic_DNA"/>
</dbReference>
<comment type="caution">
    <text evidence="7">The sequence shown here is derived from an EMBL/GenBank/DDBJ whole genome shotgun (WGS) entry which is preliminary data.</text>
</comment>
<evidence type="ECO:0000256" key="4">
    <source>
        <dbReference type="ARBA" id="ARBA00022807"/>
    </source>
</evidence>
<dbReference type="STRING" id="210143.A0A1R3FYR1"/>
<dbReference type="Gene3D" id="3.40.395.10">
    <property type="entry name" value="Adenoviral Proteinase, Chain A"/>
    <property type="match status" value="1"/>
</dbReference>
<dbReference type="Gramene" id="OMO50951">
    <property type="protein sequence ID" value="OMO50951"/>
    <property type="gene ID" value="CCACVL1_30132"/>
</dbReference>
<reference evidence="7 8" key="1">
    <citation type="submission" date="2013-09" db="EMBL/GenBank/DDBJ databases">
        <title>Corchorus capsularis genome sequencing.</title>
        <authorList>
            <person name="Alam M."/>
            <person name="Haque M.S."/>
            <person name="Islam M.S."/>
            <person name="Emdad E.M."/>
            <person name="Islam M.M."/>
            <person name="Ahmed B."/>
            <person name="Halim A."/>
            <person name="Hossen Q.M.M."/>
            <person name="Hossain M.Z."/>
            <person name="Ahmed R."/>
            <person name="Khan M.M."/>
            <person name="Islam R."/>
            <person name="Rashid M.M."/>
            <person name="Khan S.A."/>
            <person name="Rahman M.S."/>
            <person name="Alam M."/>
        </authorList>
    </citation>
    <scope>NUCLEOTIDE SEQUENCE [LARGE SCALE GENOMIC DNA]</scope>
    <source>
        <strain evidence="8">cv. CVL-1</strain>
        <tissue evidence="7">Whole seedling</tissue>
    </source>
</reference>
<dbReference type="PANTHER" id="PTHR12606:SF1">
    <property type="entry name" value="UBIQUITIN-LIKE-SPECIFIC PROTEASE 1A"/>
    <property type="match status" value="1"/>
</dbReference>
<organism evidence="7 8">
    <name type="scientific">Corchorus capsularis</name>
    <name type="common">Jute</name>
    <dbReference type="NCBI Taxonomy" id="210143"/>
    <lineage>
        <taxon>Eukaryota</taxon>
        <taxon>Viridiplantae</taxon>
        <taxon>Streptophyta</taxon>
        <taxon>Embryophyta</taxon>
        <taxon>Tracheophyta</taxon>
        <taxon>Spermatophyta</taxon>
        <taxon>Magnoliopsida</taxon>
        <taxon>eudicotyledons</taxon>
        <taxon>Gunneridae</taxon>
        <taxon>Pentapetalae</taxon>
        <taxon>rosids</taxon>
        <taxon>malvids</taxon>
        <taxon>Malvales</taxon>
        <taxon>Malvaceae</taxon>
        <taxon>Grewioideae</taxon>
        <taxon>Apeibeae</taxon>
        <taxon>Corchorus</taxon>
    </lineage>
</organism>
<proteinExistence type="inferred from homology"/>
<dbReference type="GO" id="GO:0016929">
    <property type="term" value="F:deSUMOylase activity"/>
    <property type="evidence" value="ECO:0007669"/>
    <property type="project" value="TreeGrafter"/>
</dbReference>
<dbReference type="PANTHER" id="PTHR12606">
    <property type="entry name" value="SENTRIN/SUMO-SPECIFIC PROTEASE"/>
    <property type="match status" value="1"/>
</dbReference>
<sequence>MAVERPRKGFARLERNFVRFYKKKKKKWQRRTEWWCLRKRVAELEGRLDGVVGALEGRLDGVEGALKDLIRAFEKSTLQRNSRDETKNNTEDRITVVLSNSIPVTPTCHPLLFDDNSRSGYANNSNPWLGGVAKVCSEINAEYESKLDSKNESGKDTNDSRVNLVGKEIDKAKEFLVGKEQGKEVNESGESSTSSEGSISRSEIEAFQALRAYPNMPTDDGAESSFGNPFDYSQVFKPSPEKWIEYKTHARYKRARDAINDDGQKLKEIKAGLKECVRSYRRSIGPLESDNHVTSEQSASISNRESDRRTVSSFGLHESGKLKSGNGNGKATCSRKRAASGSTTTSRRRRQKRNDADIENIVQEFLQMKPIPSVKGKRKLVDFGEIFCSWEDFASLSMGGWLQDTVIDTVAKMCREESRAEEPSMRRLYLPTPYSTWILCRTATIRSMISHFRTSNKVMTSLDNCEQIFIPINNNLGHWYLIVLDFTKREVLIFDSKEPLTAELYEMRLSQIRQVLKFTQELLTHPSYEVGGREFGNISQWRLTVPPSVPQQENCDDCGMFVATFMLQMHLYSYELVLNKERTIAIEFMKEELKRARLRC</sequence>
<evidence type="ECO:0000256" key="2">
    <source>
        <dbReference type="ARBA" id="ARBA00022670"/>
    </source>
</evidence>
<evidence type="ECO:0000256" key="3">
    <source>
        <dbReference type="ARBA" id="ARBA00022801"/>
    </source>
</evidence>
<dbReference type="GO" id="GO:0005634">
    <property type="term" value="C:nucleus"/>
    <property type="evidence" value="ECO:0007669"/>
    <property type="project" value="TreeGrafter"/>
</dbReference>
<dbReference type="AlphaFoldDB" id="A0A1R3FYR1"/>
<feature type="compositionally biased region" description="Low complexity" evidence="5">
    <location>
        <begin position="188"/>
        <end position="201"/>
    </location>
</feature>
<evidence type="ECO:0000256" key="5">
    <source>
        <dbReference type="SAM" id="MobiDB-lite"/>
    </source>
</evidence>
<protein>
    <submittedName>
        <fullName evidence="7">Peptidase C48, SUMO/Sentrin/Ubl1</fullName>
    </submittedName>
</protein>
<dbReference type="InterPro" id="IPR003653">
    <property type="entry name" value="Peptidase_C48_C"/>
</dbReference>
<dbReference type="InterPro" id="IPR038765">
    <property type="entry name" value="Papain-like_cys_pep_sf"/>
</dbReference>
<gene>
    <name evidence="7" type="ORF">CCACVL1_30132</name>
</gene>
<evidence type="ECO:0000313" key="7">
    <source>
        <dbReference type="EMBL" id="OMO50951.1"/>
    </source>
</evidence>
<evidence type="ECO:0000256" key="1">
    <source>
        <dbReference type="ARBA" id="ARBA00005234"/>
    </source>
</evidence>
<keyword evidence="3" id="KW-0378">Hydrolase</keyword>
<keyword evidence="2" id="KW-0645">Protease</keyword>
<evidence type="ECO:0000313" key="8">
    <source>
        <dbReference type="Proteomes" id="UP000188268"/>
    </source>
</evidence>
<feature type="compositionally biased region" description="Polar residues" evidence="5">
    <location>
        <begin position="292"/>
        <end position="303"/>
    </location>
</feature>
<comment type="similarity">
    <text evidence="1">Belongs to the peptidase C48 family.</text>
</comment>
<dbReference type="GO" id="GO:0006508">
    <property type="term" value="P:proteolysis"/>
    <property type="evidence" value="ECO:0007669"/>
    <property type="project" value="UniProtKB-KW"/>
</dbReference>
<keyword evidence="8" id="KW-1185">Reference proteome</keyword>
<dbReference type="GO" id="GO:0016926">
    <property type="term" value="P:protein desumoylation"/>
    <property type="evidence" value="ECO:0007669"/>
    <property type="project" value="TreeGrafter"/>
</dbReference>
<keyword evidence="4" id="KW-0788">Thiol protease</keyword>
<dbReference type="Proteomes" id="UP000188268">
    <property type="component" value="Unassembled WGS sequence"/>
</dbReference>
<feature type="domain" description="Ubiquitin-like protease family profile" evidence="6">
    <location>
        <begin position="386"/>
        <end position="569"/>
    </location>
</feature>
<dbReference type="PROSITE" id="PS50600">
    <property type="entry name" value="ULP_PROTEASE"/>
    <property type="match status" value="1"/>
</dbReference>
<evidence type="ECO:0000259" key="6">
    <source>
        <dbReference type="PROSITE" id="PS50600"/>
    </source>
</evidence>